<dbReference type="GO" id="GO:0004822">
    <property type="term" value="F:isoleucine-tRNA ligase activity"/>
    <property type="evidence" value="ECO:0007669"/>
    <property type="project" value="UniProtKB-UniRule"/>
</dbReference>
<dbReference type="GO" id="GO:0000049">
    <property type="term" value="F:tRNA binding"/>
    <property type="evidence" value="ECO:0007669"/>
    <property type="project" value="InterPro"/>
</dbReference>
<sequence>WGWDCHGLPIENIVEKELGSKSKKDIEATGVAKFNELCRSKVLEYAEDWKKYIKKLGRWVDMENGYRTMDTTFMESVWWVFKELWGKGLVYKDYRSMHICPRCETTLSQSEVAEGYKDVKDLSAVVKFKIKDITNSQIGHKFTNDDQAYILAWTTTPWTLIGNVALAVGKNIDYSLIEEKKDGKIERYILATDLINRVFKKELVVDNLIVGHVIIGSPKPESPQEEYKLLKRFKGNDLVGLEYEPLFDYYSSDEEMEYRENGWKIYAGDFVTTEEGTGVVHIAPAFGEDDMKLGRENKLPFVQHVDMDGYFKEEVKDFPGLNVKPKDDVMATDVEIIKYLAHNDLLFSKAKYEHSYPHCWRCDTPLLNYATSSWFVKVAEMKERLLKNAEKINWSPEHIKAGRFGKWLLGARDWSISRQRYWASVIPIWECGCGERIVIGSIAELEKLSGEKVSDLHKHIVDEITFKCAKCQSTMKRIPDVFDCWFESGSMPYAQMHYPFENKEKFENNFPAEFIAEGADQTRAWFYYLHVLAAGVKDTEAFKNVIVNGIVLAEDGKKMSKKLKNYPDPMEIFNKYGADALRYYLLTSPVMLADTLCFSEKGVKEALQKVNMLLWNVVKFYGMYQGEKSELRSQKLESDNILDKWILARLNQLIEEVTENMDKYNLPKATRPIVEFIDDLSTWYLRRSRDRFKGEDETDKKAALATTGFVLTELSKVIAPFMPFLAEQVWQAVTGHDFKDENKSVHLESWPIAENRKQKIDDRKILDNMAMVRKIVEMALAKRDEAGIKIRQPLRNLEIRNWKLGKENWDQYLELLLKSEINVESVSYVSGEGDLEVVLDTEINEDLKQKGIKRELVRAINNMRRDMGLTISDRVTIKWKSGTEIAAVIEKYKDELRKDTLADEITAGDGIDGGKEIKINGDEVKIGIQKL</sequence>
<keyword evidence="4" id="KW-0479">Metal-binding</keyword>
<evidence type="ECO:0000256" key="4">
    <source>
        <dbReference type="ARBA" id="ARBA00022723"/>
    </source>
</evidence>
<evidence type="ECO:0000259" key="14">
    <source>
        <dbReference type="Pfam" id="PF08264"/>
    </source>
</evidence>
<evidence type="ECO:0000256" key="8">
    <source>
        <dbReference type="ARBA" id="ARBA00022917"/>
    </source>
</evidence>
<dbReference type="Pfam" id="PF00133">
    <property type="entry name" value="tRNA-synt_1"/>
    <property type="match status" value="1"/>
</dbReference>
<dbReference type="EMBL" id="MFGB01000023">
    <property type="protein sequence ID" value="OGF25189.1"/>
    <property type="molecule type" value="Genomic_DNA"/>
</dbReference>
<dbReference type="InterPro" id="IPR009080">
    <property type="entry name" value="tRNAsynth_Ia_anticodon-bd"/>
</dbReference>
<keyword evidence="3" id="KW-0436">Ligase</keyword>
<comment type="caution">
    <text evidence="15">The sequence shown here is derived from an EMBL/GenBank/DDBJ whole genome shotgun (WGS) entry which is preliminary data.</text>
</comment>
<reference evidence="15 16" key="1">
    <citation type="journal article" date="2016" name="Nat. Commun.">
        <title>Thousands of microbial genomes shed light on interconnected biogeochemical processes in an aquifer system.</title>
        <authorList>
            <person name="Anantharaman K."/>
            <person name="Brown C.T."/>
            <person name="Hug L.A."/>
            <person name="Sharon I."/>
            <person name="Castelle C.J."/>
            <person name="Probst A.J."/>
            <person name="Thomas B.C."/>
            <person name="Singh A."/>
            <person name="Wilkins M.J."/>
            <person name="Karaoz U."/>
            <person name="Brodie E.L."/>
            <person name="Williams K.H."/>
            <person name="Hubbard S.S."/>
            <person name="Banfield J.F."/>
        </authorList>
    </citation>
    <scope>NUCLEOTIDE SEQUENCE [LARGE SCALE GENOMIC DNA]</scope>
</reference>
<dbReference type="STRING" id="1797994.A2227_07675"/>
<dbReference type="GO" id="GO:0005524">
    <property type="term" value="F:ATP binding"/>
    <property type="evidence" value="ECO:0007669"/>
    <property type="project" value="UniProtKB-KW"/>
</dbReference>
<dbReference type="PANTHER" id="PTHR42780">
    <property type="entry name" value="SOLEUCYL-TRNA SYNTHETASE"/>
    <property type="match status" value="1"/>
</dbReference>
<dbReference type="InterPro" id="IPR033709">
    <property type="entry name" value="Anticodon_Ile_ABEc"/>
</dbReference>
<dbReference type="GO" id="GO:0006428">
    <property type="term" value="P:isoleucyl-tRNA aminoacylation"/>
    <property type="evidence" value="ECO:0007669"/>
    <property type="project" value="UniProtKB-UniRule"/>
</dbReference>
<evidence type="ECO:0000313" key="15">
    <source>
        <dbReference type="EMBL" id="OGF25189.1"/>
    </source>
</evidence>
<evidence type="ECO:0000313" key="16">
    <source>
        <dbReference type="Proteomes" id="UP000178367"/>
    </source>
</evidence>
<evidence type="ECO:0000256" key="9">
    <source>
        <dbReference type="ARBA" id="ARBA00023146"/>
    </source>
</evidence>
<dbReference type="SUPFAM" id="SSF47323">
    <property type="entry name" value="Anticodon-binding domain of a subclass of class I aminoacyl-tRNA synthetases"/>
    <property type="match status" value="1"/>
</dbReference>
<keyword evidence="7" id="KW-0067">ATP-binding</keyword>
<evidence type="ECO:0000256" key="2">
    <source>
        <dbReference type="ARBA" id="ARBA00022490"/>
    </source>
</evidence>
<keyword evidence="6" id="KW-0862">Zinc</keyword>
<dbReference type="InterPro" id="IPR009008">
    <property type="entry name" value="Val/Leu/Ile-tRNA-synth_edit"/>
</dbReference>
<dbReference type="Gene3D" id="1.10.730.10">
    <property type="entry name" value="Isoleucyl-tRNA Synthetase, Domain 1"/>
    <property type="match status" value="1"/>
</dbReference>
<dbReference type="EC" id="6.1.1.5" evidence="1 12"/>
<dbReference type="InterPro" id="IPR013155">
    <property type="entry name" value="M/V/L/I-tRNA-synth_anticd-bd"/>
</dbReference>
<evidence type="ECO:0000256" key="3">
    <source>
        <dbReference type="ARBA" id="ARBA00022598"/>
    </source>
</evidence>
<proteinExistence type="predicted"/>
<feature type="domain" description="Aminoacyl-tRNA synthetase class Ia" evidence="13">
    <location>
        <begin position="2"/>
        <end position="591"/>
    </location>
</feature>
<dbReference type="AlphaFoldDB" id="A0A1F5SEW1"/>
<evidence type="ECO:0000256" key="12">
    <source>
        <dbReference type="NCBIfam" id="TIGR00392"/>
    </source>
</evidence>
<evidence type="ECO:0000259" key="13">
    <source>
        <dbReference type="Pfam" id="PF00133"/>
    </source>
</evidence>
<evidence type="ECO:0000256" key="10">
    <source>
        <dbReference type="ARBA" id="ARBA00025217"/>
    </source>
</evidence>
<dbReference type="CDD" id="cd00818">
    <property type="entry name" value="IleRS_core"/>
    <property type="match status" value="1"/>
</dbReference>
<protein>
    <recommendedName>
        <fullName evidence="1 12">Isoleucine--tRNA ligase</fullName>
        <ecNumber evidence="1 12">6.1.1.5</ecNumber>
    </recommendedName>
</protein>
<evidence type="ECO:0000256" key="7">
    <source>
        <dbReference type="ARBA" id="ARBA00022840"/>
    </source>
</evidence>
<dbReference type="InterPro" id="IPR002300">
    <property type="entry name" value="aa-tRNA-synth_Ia"/>
</dbReference>
<dbReference type="Pfam" id="PF08264">
    <property type="entry name" value="Anticodon_1"/>
    <property type="match status" value="1"/>
</dbReference>
<evidence type="ECO:0000256" key="11">
    <source>
        <dbReference type="ARBA" id="ARBA00048359"/>
    </source>
</evidence>
<dbReference type="GO" id="GO:0005737">
    <property type="term" value="C:cytoplasm"/>
    <property type="evidence" value="ECO:0007669"/>
    <property type="project" value="UniProtKB-UniRule"/>
</dbReference>
<dbReference type="SUPFAM" id="SSF50677">
    <property type="entry name" value="ValRS/IleRS/LeuRS editing domain"/>
    <property type="match status" value="1"/>
</dbReference>
<feature type="domain" description="Methionyl/Valyl/Leucyl/Isoleucyl-tRNA synthetase anticodon-binding" evidence="14">
    <location>
        <begin position="643"/>
        <end position="795"/>
    </location>
</feature>
<dbReference type="GO" id="GO:0046872">
    <property type="term" value="F:metal ion binding"/>
    <property type="evidence" value="ECO:0007669"/>
    <property type="project" value="UniProtKB-KW"/>
</dbReference>
<dbReference type="InterPro" id="IPR002301">
    <property type="entry name" value="Ile-tRNA-ligase"/>
</dbReference>
<dbReference type="PRINTS" id="PR00984">
    <property type="entry name" value="TRNASYNTHILE"/>
</dbReference>
<evidence type="ECO:0000256" key="1">
    <source>
        <dbReference type="ARBA" id="ARBA00013165"/>
    </source>
</evidence>
<comment type="function">
    <text evidence="10">Catalyzes the attachment of isoleucine to tRNA(Ile). As IleRS can inadvertently accommodate and process structurally similar amino acids such as valine, to avoid such errors it has two additional distinct tRNA(Ile)-dependent editing activities. One activity is designated as 'pretransfer' editing and involves the hydrolysis of activated Val-AMP. The other activity is designated 'posttransfer' editing and involves deacylation of mischarged Val-tRNA(Ile).</text>
</comment>
<organism evidence="15 16">
    <name type="scientific">Candidatus Falkowbacteria bacterium RIFOXYA2_FULL_47_19</name>
    <dbReference type="NCBI Taxonomy" id="1797994"/>
    <lineage>
        <taxon>Bacteria</taxon>
        <taxon>Candidatus Falkowiibacteriota</taxon>
    </lineage>
</organism>
<evidence type="ECO:0000256" key="5">
    <source>
        <dbReference type="ARBA" id="ARBA00022741"/>
    </source>
</evidence>
<dbReference type="InterPro" id="IPR014729">
    <property type="entry name" value="Rossmann-like_a/b/a_fold"/>
</dbReference>
<dbReference type="Proteomes" id="UP000178367">
    <property type="component" value="Unassembled WGS sequence"/>
</dbReference>
<dbReference type="FunFam" id="3.40.50.620:FF:000075">
    <property type="entry name" value="Isoleucine--tRNA ligase"/>
    <property type="match status" value="1"/>
</dbReference>
<dbReference type="Pfam" id="PF19302">
    <property type="entry name" value="DUF5915"/>
    <property type="match status" value="1"/>
</dbReference>
<keyword evidence="8" id="KW-0648">Protein biosynthesis</keyword>
<dbReference type="NCBIfam" id="TIGR00392">
    <property type="entry name" value="ileS"/>
    <property type="match status" value="1"/>
</dbReference>
<keyword evidence="9" id="KW-0030">Aminoacyl-tRNA synthetase</keyword>
<dbReference type="Gene3D" id="3.40.50.620">
    <property type="entry name" value="HUPs"/>
    <property type="match status" value="2"/>
</dbReference>
<dbReference type="InterPro" id="IPR023586">
    <property type="entry name" value="Ile-tRNA-ligase_type2"/>
</dbReference>
<keyword evidence="2" id="KW-0963">Cytoplasm</keyword>
<comment type="catalytic activity">
    <reaction evidence="11">
        <text>tRNA(Ile) + L-isoleucine + ATP = L-isoleucyl-tRNA(Ile) + AMP + diphosphate</text>
        <dbReference type="Rhea" id="RHEA:11060"/>
        <dbReference type="Rhea" id="RHEA-COMP:9666"/>
        <dbReference type="Rhea" id="RHEA-COMP:9695"/>
        <dbReference type="ChEBI" id="CHEBI:30616"/>
        <dbReference type="ChEBI" id="CHEBI:33019"/>
        <dbReference type="ChEBI" id="CHEBI:58045"/>
        <dbReference type="ChEBI" id="CHEBI:78442"/>
        <dbReference type="ChEBI" id="CHEBI:78528"/>
        <dbReference type="ChEBI" id="CHEBI:456215"/>
        <dbReference type="EC" id="6.1.1.5"/>
    </reaction>
</comment>
<dbReference type="PANTHER" id="PTHR42780:SF1">
    <property type="entry name" value="ISOLEUCINE--TRNA LIGASE, CYTOPLASMIC"/>
    <property type="match status" value="1"/>
</dbReference>
<evidence type="ECO:0000256" key="6">
    <source>
        <dbReference type="ARBA" id="ARBA00022833"/>
    </source>
</evidence>
<accession>A0A1F5SEW1</accession>
<dbReference type="CDD" id="cd07961">
    <property type="entry name" value="Anticodon_Ia_Ile_ABEc"/>
    <property type="match status" value="1"/>
</dbReference>
<dbReference type="SUPFAM" id="SSF52374">
    <property type="entry name" value="Nucleotidylyl transferase"/>
    <property type="match status" value="1"/>
</dbReference>
<gene>
    <name evidence="15" type="ORF">A2227_07675</name>
</gene>
<name>A0A1F5SEW1_9BACT</name>
<feature type="non-terminal residue" evidence="15">
    <location>
        <position position="1"/>
    </location>
</feature>
<dbReference type="GO" id="GO:0002161">
    <property type="term" value="F:aminoacyl-tRNA deacylase activity"/>
    <property type="evidence" value="ECO:0007669"/>
    <property type="project" value="InterPro"/>
</dbReference>
<keyword evidence="5" id="KW-0547">Nucleotide-binding</keyword>